<dbReference type="PANTHER" id="PTHR40027">
    <property type="entry name" value="CELL DIVISION PROTEIN DIVIC"/>
    <property type="match status" value="1"/>
</dbReference>
<evidence type="ECO:0000256" key="1">
    <source>
        <dbReference type="SAM" id="Coils"/>
    </source>
</evidence>
<accession>A0A544U939</accession>
<evidence type="ECO:0000313" key="5">
    <source>
        <dbReference type="Proteomes" id="UP000317944"/>
    </source>
</evidence>
<dbReference type="InterPro" id="IPR007060">
    <property type="entry name" value="FtsL/DivIC"/>
</dbReference>
<dbReference type="OrthoDB" id="2991180at2"/>
<feature type="coiled-coil region" evidence="1">
    <location>
        <begin position="61"/>
        <end position="102"/>
    </location>
</feature>
<name>A0A544U939_LYSSH</name>
<reference evidence="4 5" key="1">
    <citation type="submission" date="2018-03" db="EMBL/GenBank/DDBJ databases">
        <title>Aerobic endospore-forming bacteria genome sequencing and assembly.</title>
        <authorList>
            <person name="Cavalcante D.A."/>
            <person name="Driks A."/>
            <person name="Putonti C."/>
            <person name="De-Souza M.T."/>
        </authorList>
    </citation>
    <scope>NUCLEOTIDE SEQUENCE [LARGE SCALE GENOMIC DNA]</scope>
    <source>
        <strain evidence="4 5">SDF0037</strain>
    </source>
</reference>
<proteinExistence type="predicted"/>
<evidence type="ECO:0000256" key="2">
    <source>
        <dbReference type="SAM" id="MobiDB-lite"/>
    </source>
</evidence>
<dbReference type="AlphaFoldDB" id="A0A544U939"/>
<dbReference type="InterPro" id="IPR039076">
    <property type="entry name" value="DivIC"/>
</dbReference>
<comment type="caution">
    <text evidence="4">The sequence shown here is derived from an EMBL/GenBank/DDBJ whole genome shotgun (WGS) entry which is preliminary data.</text>
</comment>
<evidence type="ECO:0000256" key="3">
    <source>
        <dbReference type="SAM" id="Phobius"/>
    </source>
</evidence>
<dbReference type="GO" id="GO:0051301">
    <property type="term" value="P:cell division"/>
    <property type="evidence" value="ECO:0007669"/>
    <property type="project" value="InterPro"/>
</dbReference>
<keyword evidence="3" id="KW-1133">Transmembrane helix</keyword>
<evidence type="ECO:0000313" key="4">
    <source>
        <dbReference type="EMBL" id="TQR28619.1"/>
    </source>
</evidence>
<keyword evidence="3" id="KW-0812">Transmembrane</keyword>
<dbReference type="RefSeq" id="WP_142510495.1">
    <property type="nucleotide sequence ID" value="NZ_SADV01000026.1"/>
</dbReference>
<dbReference type="Proteomes" id="UP000317944">
    <property type="component" value="Unassembled WGS sequence"/>
</dbReference>
<gene>
    <name evidence="4" type="ORF">C7Y47_20800</name>
</gene>
<keyword evidence="1" id="KW-0175">Coiled coil</keyword>
<dbReference type="EMBL" id="SADV01000026">
    <property type="protein sequence ID" value="TQR28619.1"/>
    <property type="molecule type" value="Genomic_DNA"/>
</dbReference>
<dbReference type="PANTHER" id="PTHR40027:SF1">
    <property type="entry name" value="CELL DIVISION PROTEIN DIVIC"/>
    <property type="match status" value="1"/>
</dbReference>
<feature type="transmembrane region" description="Helical" evidence="3">
    <location>
        <begin position="43"/>
        <end position="62"/>
    </location>
</feature>
<organism evidence="4 5">
    <name type="scientific">Lysinibacillus sphaericus</name>
    <name type="common">Bacillus sphaericus</name>
    <dbReference type="NCBI Taxonomy" id="1421"/>
    <lineage>
        <taxon>Bacteria</taxon>
        <taxon>Bacillati</taxon>
        <taxon>Bacillota</taxon>
        <taxon>Bacilli</taxon>
        <taxon>Bacillales</taxon>
        <taxon>Bacillaceae</taxon>
        <taxon>Lysinibacillus</taxon>
    </lineage>
</organism>
<dbReference type="Pfam" id="PF04977">
    <property type="entry name" value="DivIC"/>
    <property type="match status" value="1"/>
</dbReference>
<feature type="region of interest" description="Disordered" evidence="2">
    <location>
        <begin position="131"/>
        <end position="155"/>
    </location>
</feature>
<keyword evidence="3" id="KW-0472">Membrane</keyword>
<sequence>MTIRRSSNDDQQNYTKLDNDYVRNTDKAINRKIQARKRKLRRIAFFAIVPVVIIAFLLNILLNQNETLAAKEQEKVEAKKHLSELKDERDSLNLKIKQLEDDEYIAKLLRKDYFLSEKGEIIFIIPDEKGQKSDIPEKKDKKDSISEKKGKKEED</sequence>
<protein>
    <submittedName>
        <fullName evidence="4">Septum formation initiator family protein</fullName>
    </submittedName>
</protein>